<dbReference type="Proteomes" id="UP001057580">
    <property type="component" value="Chromosome"/>
</dbReference>
<keyword evidence="2" id="KW-1185">Reference proteome</keyword>
<evidence type="ECO:0000313" key="2">
    <source>
        <dbReference type="Proteomes" id="UP001057580"/>
    </source>
</evidence>
<dbReference type="RefSeq" id="WP_260593365.1">
    <property type="nucleotide sequence ID" value="NZ_CP104003.1"/>
</dbReference>
<organism evidence="1 2">
    <name type="scientific">Salinirubellus salinus</name>
    <dbReference type="NCBI Taxonomy" id="1364945"/>
    <lineage>
        <taxon>Archaea</taxon>
        <taxon>Methanobacteriati</taxon>
        <taxon>Methanobacteriota</taxon>
        <taxon>Stenosarchaea group</taxon>
        <taxon>Halobacteria</taxon>
        <taxon>Halobacteriales</taxon>
        <taxon>Natronomonadaceae</taxon>
        <taxon>Salinirubellus</taxon>
    </lineage>
</organism>
<evidence type="ECO:0008006" key="3">
    <source>
        <dbReference type="Google" id="ProtNLM"/>
    </source>
</evidence>
<dbReference type="AlphaFoldDB" id="A0A9E7U4I2"/>
<evidence type="ECO:0000313" key="1">
    <source>
        <dbReference type="EMBL" id="UWM54345.1"/>
    </source>
</evidence>
<proteinExistence type="predicted"/>
<name>A0A9E7U4I2_9EURY</name>
<reference evidence="1" key="1">
    <citation type="submission" date="2022-09" db="EMBL/GenBank/DDBJ databases">
        <title>Diverse halophilic archaea isolated from saline environments.</title>
        <authorList>
            <person name="Cui H.-L."/>
        </authorList>
    </citation>
    <scope>NUCLEOTIDE SEQUENCE</scope>
    <source>
        <strain evidence="1">ZS-35-S2</strain>
    </source>
</reference>
<sequence length="763" mass="80921">MGGSDEPFVFDPETLAADAATPTVTALPGGRGVRVHDPIEGGAAVFRAPVALDPTALDEAARDARFTFPVTTAVTVRTPSLTVPRRVNVRVRDPEATLVAESSNRDGATVPAGRWNLELDVTGLKLYLAVDAPVTVTPATHETTITFGTTGTDGAAETADDDPVDVAVGVRSHHSRPAGIVTVPRTPTGVMDGLSVFGSALKTRSPERSFPTLRGHPPLLAFGDAFDVPADLEPVGDAPTLTCPPAYEYVYPLASLASYLGARVEPGDPALHAAGRTYPLDAVDESPRVTAHRPESTPADPLGRYETAVRDVFRHLFLLDTVVRTVGYYDVALAEREAIERHLPLSLRAAYDAPLAERTAAYLAVPLSVTAPAWPRWRLTATAPAVPETARHLPFLAADLALVRTSPTPAVTGGPEPALVQAEGGGESSATARSGTRSGVDGWADADVVDVPPAPESLSQAWLGEGIPRGASKATLRSYARHLERATRVGGERDSRISMAVVCNDAEMREELVVGDIYGARDLVTFDVERYELTDRETLASVFESDLDFVHYIGHVEERGLQCADGFLAADSIGRVGVESFFLNACRSYRPGQTLVDKGALAGVVTLSDVVSRSATVVGRTLARILNAGYPLQLAVDVLGEDLFSASNYVVLGDGNAELVTAASGTPVLLEVESSPNESFDATMSAYPTHRLGMGSFYVPYVGSNRRAYLNTGRLDTFRVTAAELDEVLALEDIPVRVPGRTGLAWSDELTAADLSDLLAAEE</sequence>
<gene>
    <name evidence="1" type="ORF">N0B31_19785</name>
</gene>
<dbReference type="KEGG" id="ssai:N0B31_19785"/>
<protein>
    <recommendedName>
        <fullName evidence="3">CHAT domain-containing protein</fullName>
    </recommendedName>
</protein>
<dbReference type="EMBL" id="CP104003">
    <property type="protein sequence ID" value="UWM54345.1"/>
    <property type="molecule type" value="Genomic_DNA"/>
</dbReference>
<dbReference type="GeneID" id="74944713"/>
<accession>A0A9E7U4I2</accession>